<dbReference type="RefSeq" id="WP_126978357.1">
    <property type="nucleotide sequence ID" value="NZ_PQSP01000001.1"/>
</dbReference>
<organism evidence="1 2">
    <name type="scientific">Saezia sanguinis</name>
    <dbReference type="NCBI Taxonomy" id="1965230"/>
    <lineage>
        <taxon>Bacteria</taxon>
        <taxon>Pseudomonadati</taxon>
        <taxon>Pseudomonadota</taxon>
        <taxon>Betaproteobacteria</taxon>
        <taxon>Burkholderiales</taxon>
        <taxon>Saeziaceae</taxon>
        <taxon>Saezia</taxon>
    </lineage>
</organism>
<dbReference type="EMBL" id="PQSP01000001">
    <property type="protein sequence ID" value="RUS68313.1"/>
    <property type="molecule type" value="Genomic_DNA"/>
</dbReference>
<dbReference type="OrthoDB" id="8831594at2"/>
<dbReference type="InterPro" id="IPR010352">
    <property type="entry name" value="DUF945"/>
</dbReference>
<dbReference type="AlphaFoldDB" id="A0A433SHV1"/>
<reference evidence="1 2" key="1">
    <citation type="submission" date="2018-01" db="EMBL/GenBank/DDBJ databases">
        <title>Saezia sanguinis gen. nov., sp. nov., in the order Burkholderiales isolated from human blood.</title>
        <authorList>
            <person name="Medina-Pascual M.J."/>
            <person name="Valdezate S."/>
            <person name="Monzon S."/>
            <person name="Cuesta I."/>
            <person name="Carrasco G."/>
            <person name="Villalon P."/>
            <person name="Saez-Nieto J.A."/>
        </authorList>
    </citation>
    <scope>NUCLEOTIDE SEQUENCE [LARGE SCALE GENOMIC DNA]</scope>
    <source>
        <strain evidence="1 2">CNM695-12</strain>
    </source>
</reference>
<gene>
    <name evidence="1" type="ORF">CUZ56_00803</name>
</gene>
<evidence type="ECO:0000313" key="1">
    <source>
        <dbReference type="EMBL" id="RUS68313.1"/>
    </source>
</evidence>
<proteinExistence type="predicted"/>
<dbReference type="Proteomes" id="UP000286947">
    <property type="component" value="Unassembled WGS sequence"/>
</dbReference>
<evidence type="ECO:0000313" key="2">
    <source>
        <dbReference type="Proteomes" id="UP000286947"/>
    </source>
</evidence>
<evidence type="ECO:0008006" key="3">
    <source>
        <dbReference type="Google" id="ProtNLM"/>
    </source>
</evidence>
<accession>A0A433SHV1</accession>
<dbReference type="Pfam" id="PF06097">
    <property type="entry name" value="DUF945"/>
    <property type="match status" value="1"/>
</dbReference>
<sequence>MKAKTLLVGTVVLVGVYLGAAFGSSFYIEKRYHEEVVETNIWLQENMPDVRVTELSYHRGLFDSQAQFAVEWDVRRSYLRQDEFYETPFELPQKPIRIIVDNDIRTGPWLGSKGLGLARIDTVANFDPAHVSPQIVQSLQGQNLITAQIKITYWKDFSTDVYGAAFDLDNGDTQFQYNGVAAQFQTRRFGTKADLSVNFPYLLLTQPSTQSQLLIHQLTYQARDSEVGDIVTWWNGNHNLALERFLIDGGKPEQQFDINKVLLVSEERRDGDFASYKMEIKFDAKVMGNSMQVNLYSRLDNINVPVMEEFSKQYEAAGNSPRAQQEAMRIMESRAADIFKASPAFIIDPFTITYNGQTAESHVDIRVASITADDLKRTPFMALLMTRLSVQMDFRAPASMLTREILGPKLYAQLQERIQQGALVNRGGMVTWDFSYQGGTAMMNGRSLGR</sequence>
<keyword evidence="2" id="KW-1185">Reference proteome</keyword>
<comment type="caution">
    <text evidence="1">The sequence shown here is derived from an EMBL/GenBank/DDBJ whole genome shotgun (WGS) entry which is preliminary data.</text>
</comment>
<name>A0A433SHV1_9BURK</name>
<protein>
    <recommendedName>
        <fullName evidence="3">DUF945 family protein</fullName>
    </recommendedName>
</protein>